<feature type="compositionally biased region" description="Low complexity" evidence="1">
    <location>
        <begin position="751"/>
        <end position="767"/>
    </location>
</feature>
<dbReference type="KEGG" id="lmi:LMXM_06_0520"/>
<protein>
    <recommendedName>
        <fullName evidence="4">Leucine-rich repeat protein</fullName>
    </recommendedName>
</protein>
<feature type="region of interest" description="Disordered" evidence="1">
    <location>
        <begin position="1"/>
        <end position="40"/>
    </location>
</feature>
<feature type="region of interest" description="Disordered" evidence="1">
    <location>
        <begin position="463"/>
        <end position="490"/>
    </location>
</feature>
<dbReference type="OMA" id="CHALWWV"/>
<dbReference type="PhylomeDB" id="E9AKT1"/>
<dbReference type="GO" id="GO:0019005">
    <property type="term" value="C:SCF ubiquitin ligase complex"/>
    <property type="evidence" value="ECO:0007669"/>
    <property type="project" value="TreeGrafter"/>
</dbReference>
<dbReference type="OrthoDB" id="267446at2759"/>
<sequence>MSLFPPSQPRCGAPAAGATHALQPLHSLPPPPTSGPAGSTAALCESVRLTPSALKYIIGYLSCNATATIGNAANMHGNGGAVLRVRDAADDRPACSPLIMADALFAAAAQAPSTSAATAASAGAPLTPPVPVTVTRPLAFVAASPQSRRGLEMHLTGGCALPPLGSLVLQVQPHRPSPVTAMRPLRAGARHASRWRVTSPAQVGAAHHHDEMASAASLQALIILSTNVAIPALPFQPARSLSNSPVMQPQTAAMPLTSSTPLPPAMAATLGDDDAHTSSNFSPAPQSPPPLPSRSAVLQSRRLPVVAATPPAGWSPFSSAPVAQTRTRPVSASRRSLSSAPPTSTAQEVFGTVATRADSNAAFALGASGTPRTRTWASTGVSPSLRPARATPPTTSPSPTPPPSSTSAALQTLCHALWWVRRGPLPVSLSLWRYKQADIPIVWAMLSESPLPLPQEAAGLVMGEGTEKPQPPPSSPVHERRGEAAHALGEPRENCHRTPAREADDVGGFRAPVNDLGHGLVADVSGAAVVVASAEGVTDTAESSGIAEVITTTTAACSGHLRPACQSLSFGPALAQPIWPLRASEGAGAAANADDDRGTLVRRLGSPADTMLPSSCAPAAPAIPMLRSPVMQLHVHGKAADAALTELVPAHPEVRSLRLTHGTLSDAQLRHLARVCPDVTHLSLAMNSRIQTTAFLCPPLSDTSSVSPSVTTATTTATSRTAAAVGSPKQDFPHQFARLDQGGVYHTAATATETAPPVLSPLSSRPPFATRGASDDASHARQRSLLRGTAAASDAADALRTGSEDICGTDASLAQSPLYLPHSLCSPYRNSQLDLFAPDEEGELEMQKSLWQAAQTDAAERRQPVFILRPQDVVLGRCDGAAGKDGSRPGASTTGGGRDAAAGATAAAPSLPLQDSVIEQWTVSHRRPLPHTKAAAIGGTSANTESAHASRRVAPGAPLLMISTAASSADVPGTILSALHLSSVAHTPTLASASVWAHTDPRHDLRPRASNASYPELVVSLRQPSAPTSTAVTAAASPLALSLSTPPAATTAMADEAGGSATSEVKGSDGRAFAVPGPPAPAVPVHPRSPSSDNAIEPTAPSAFPRHRSRERHHHRESHCGFLLRPRPTYWADTLVDLDLSYTQVSDEDATRDLPQLRCLHRLSLEGCMRLSQVTWVPLLLHLRELNLSLSSLQGHALHPLGRCPQLMWLKLEGCLSFTAVYQLWSREPDAVDAGAGGDGGGSTAAVARIVAPATPVVRYTTIGGIPAITVLPPPAGLITAPTAIATPTAAPALNTSPSTGARAATAAGGVGAADAHGEGSAAAAADDAIAAGGAEFAPLLSALCILIATSTGLTDAGLRSLNRMVGLHCLVLDRCPGITDVSIAATLPSLHTLDASRTRVTTEGVAGLRLSRTLKQLRLQECPALLRLPVLLVEPGNRGATTAGGAGDEAPGPRRPAAKTAGISRRPFHKYPPLTVLDLSYARQLTADGLAGLVGDEAAVTAQAAAAVVGHHAGREVDDDDMGVAPAADEPLSPVSIFPHVRHVLLRSCDAVTQLRPLHGFTNVVELDLYHTSVTEVALTAALASWICLEVLNIASTRVRSLAAWCPYEPSEAVATVAAAAGRGGAVDTAEGGGDLDAPLPPLPWHGRLPAFAATLRVLVLSNTDVTASGLAALAFFPQLEVLQLSSCPRLLSLRFLALAAGGAARRSALGELTVTEAAHLTNAEAFPYIACCPALRLLSLVGCVQLGSGGNPLSARGTQHKLLSPPTDDCIGVLGRLRGLAELNLSNTGVNLLDLKTMLCAPTSLGLVTTTAAQREHLCQRVSLSLQRLWLRGCRHLDEGALMSTAAAALEHSEHPCDRSRSGSGRPMTCRLLPLLREVYLSHGKYGAAVLSGLLS</sequence>
<gene>
    <name evidence="2" type="ORF">LMXM_06_0520</name>
</gene>
<feature type="region of interest" description="Disordered" evidence="1">
    <location>
        <begin position="1440"/>
        <end position="1460"/>
    </location>
</feature>
<dbReference type="GO" id="GO:0031146">
    <property type="term" value="P:SCF-dependent proteasomal ubiquitin-dependent protein catabolic process"/>
    <property type="evidence" value="ECO:0007669"/>
    <property type="project" value="TreeGrafter"/>
</dbReference>
<dbReference type="InterPro" id="IPR032675">
    <property type="entry name" value="LRR_dom_sf"/>
</dbReference>
<dbReference type="RefSeq" id="XP_003872065.1">
    <property type="nucleotide sequence ID" value="XM_003872016.1"/>
</dbReference>
<feature type="compositionally biased region" description="Low complexity" evidence="1">
    <location>
        <begin position="328"/>
        <end position="346"/>
    </location>
</feature>
<evidence type="ECO:0000256" key="1">
    <source>
        <dbReference type="SAM" id="MobiDB-lite"/>
    </source>
</evidence>
<accession>E9AKT1</accession>
<name>E9AKT1_LEIMU</name>
<organism evidence="2 3">
    <name type="scientific">Leishmania mexicana (strain MHOM/GT/2001/U1103)</name>
    <dbReference type="NCBI Taxonomy" id="929439"/>
    <lineage>
        <taxon>Eukaryota</taxon>
        <taxon>Discoba</taxon>
        <taxon>Euglenozoa</taxon>
        <taxon>Kinetoplastea</taxon>
        <taxon>Metakinetoplastina</taxon>
        <taxon>Trypanosomatida</taxon>
        <taxon>Trypanosomatidae</taxon>
        <taxon>Leishmaniinae</taxon>
        <taxon>Leishmania</taxon>
    </lineage>
</organism>
<feature type="compositionally biased region" description="Basic residues" evidence="1">
    <location>
        <begin position="1105"/>
        <end position="1117"/>
    </location>
</feature>
<dbReference type="SUPFAM" id="SSF52047">
    <property type="entry name" value="RNI-like"/>
    <property type="match status" value="2"/>
</dbReference>
<feature type="compositionally biased region" description="Polar residues" evidence="1">
    <location>
        <begin position="316"/>
        <end position="327"/>
    </location>
</feature>
<reference evidence="2 3" key="1">
    <citation type="journal article" date="2011" name="Genome Res.">
        <title>Chromosome and gene copy number variation allow major structural change between species and strains of Leishmania.</title>
        <authorList>
            <person name="Rogers M.B."/>
            <person name="Hilley J.D."/>
            <person name="Dickens N.J."/>
            <person name="Wilkes J."/>
            <person name="Bates P.A."/>
            <person name="Depledge D.P."/>
            <person name="Harris D."/>
            <person name="Her Y."/>
            <person name="Herzyk P."/>
            <person name="Imamura H."/>
            <person name="Otto T.D."/>
            <person name="Sanders M."/>
            <person name="Seeger K."/>
            <person name="Dujardin J.C."/>
            <person name="Berriman M."/>
            <person name="Smith D.F."/>
            <person name="Hertz-Fowler C."/>
            <person name="Mottram J.C."/>
        </authorList>
    </citation>
    <scope>NUCLEOTIDE SEQUENCE [LARGE SCALE GENOMIC DNA]</scope>
    <source>
        <strain evidence="2 3">MHOM/GT/2001/U1103</strain>
    </source>
</reference>
<evidence type="ECO:0008006" key="4">
    <source>
        <dbReference type="Google" id="ProtNLM"/>
    </source>
</evidence>
<dbReference type="PANTHER" id="PTHR13318">
    <property type="entry name" value="PARTNER OF PAIRED, ISOFORM B-RELATED"/>
    <property type="match status" value="1"/>
</dbReference>
<feature type="compositionally biased region" description="Polar residues" evidence="1">
    <location>
        <begin position="370"/>
        <end position="381"/>
    </location>
</feature>
<dbReference type="EMBL" id="FR799559">
    <property type="protein sequence ID" value="CBZ23533.1"/>
    <property type="molecule type" value="Genomic_DNA"/>
</dbReference>
<dbReference type="Proteomes" id="UP000007259">
    <property type="component" value="Chromosome 6"/>
</dbReference>
<feature type="region of interest" description="Disordered" evidence="1">
    <location>
        <begin position="751"/>
        <end position="783"/>
    </location>
</feature>
<dbReference type="GeneID" id="13453142"/>
<proteinExistence type="predicted"/>
<feature type="region of interest" description="Disordered" evidence="1">
    <location>
        <begin position="308"/>
        <end position="347"/>
    </location>
</feature>
<feature type="region of interest" description="Disordered" evidence="1">
    <location>
        <begin position="1050"/>
        <end position="1117"/>
    </location>
</feature>
<feature type="region of interest" description="Disordered" evidence="1">
    <location>
        <begin position="369"/>
        <end position="407"/>
    </location>
</feature>
<feature type="compositionally biased region" description="Low complexity" evidence="1">
    <location>
        <begin position="382"/>
        <end position="393"/>
    </location>
</feature>
<dbReference type="PANTHER" id="PTHR13318:SF190">
    <property type="entry name" value="PARTNER OF PAIRED, ISOFORM B"/>
    <property type="match status" value="1"/>
</dbReference>
<evidence type="ECO:0000313" key="3">
    <source>
        <dbReference type="Proteomes" id="UP000007259"/>
    </source>
</evidence>
<dbReference type="VEuPathDB" id="TriTrypDB:LmxM.06.0520"/>
<keyword evidence="3" id="KW-1185">Reference proteome</keyword>
<feature type="compositionally biased region" description="Low complexity" evidence="1">
    <location>
        <begin position="899"/>
        <end position="908"/>
    </location>
</feature>
<dbReference type="Gene3D" id="3.80.10.10">
    <property type="entry name" value="Ribonuclease Inhibitor"/>
    <property type="match status" value="3"/>
</dbReference>
<feature type="region of interest" description="Disordered" evidence="1">
    <location>
        <begin position="879"/>
        <end position="908"/>
    </location>
</feature>
<feature type="compositionally biased region" description="Basic and acidic residues" evidence="1">
    <location>
        <begin position="477"/>
        <end position="490"/>
    </location>
</feature>
<feature type="region of interest" description="Disordered" evidence="1">
    <location>
        <begin position="253"/>
        <end position="296"/>
    </location>
</feature>
<feature type="compositionally biased region" description="Pro residues" evidence="1">
    <location>
        <begin position="394"/>
        <end position="404"/>
    </location>
</feature>
<evidence type="ECO:0000313" key="2">
    <source>
        <dbReference type="EMBL" id="CBZ23533.1"/>
    </source>
</evidence>